<protein>
    <submittedName>
        <fullName evidence="1">Uncharacterized protein</fullName>
    </submittedName>
</protein>
<evidence type="ECO:0000313" key="1">
    <source>
        <dbReference type="EMBL" id="GFS71607.1"/>
    </source>
</evidence>
<organism evidence="1 2">
    <name type="scientific">Nephila pilipes</name>
    <name type="common">Giant wood spider</name>
    <name type="synonym">Nephila maculata</name>
    <dbReference type="NCBI Taxonomy" id="299642"/>
    <lineage>
        <taxon>Eukaryota</taxon>
        <taxon>Metazoa</taxon>
        <taxon>Ecdysozoa</taxon>
        <taxon>Arthropoda</taxon>
        <taxon>Chelicerata</taxon>
        <taxon>Arachnida</taxon>
        <taxon>Araneae</taxon>
        <taxon>Araneomorphae</taxon>
        <taxon>Entelegynae</taxon>
        <taxon>Araneoidea</taxon>
        <taxon>Nephilidae</taxon>
        <taxon>Nephila</taxon>
    </lineage>
</organism>
<evidence type="ECO:0000313" key="2">
    <source>
        <dbReference type="Proteomes" id="UP000887013"/>
    </source>
</evidence>
<name>A0A8X6MPT7_NEPPI</name>
<dbReference type="OrthoDB" id="8052806at2759"/>
<comment type="caution">
    <text evidence="1">The sequence shown here is derived from an EMBL/GenBank/DDBJ whole genome shotgun (WGS) entry which is preliminary data.</text>
</comment>
<reference evidence="1" key="1">
    <citation type="submission" date="2020-08" db="EMBL/GenBank/DDBJ databases">
        <title>Multicomponent nature underlies the extraordinary mechanical properties of spider dragline silk.</title>
        <authorList>
            <person name="Kono N."/>
            <person name="Nakamura H."/>
            <person name="Mori M."/>
            <person name="Yoshida Y."/>
            <person name="Ohtoshi R."/>
            <person name="Malay A.D."/>
            <person name="Moran D.A.P."/>
            <person name="Tomita M."/>
            <person name="Numata K."/>
            <person name="Arakawa K."/>
        </authorList>
    </citation>
    <scope>NUCLEOTIDE SEQUENCE</scope>
</reference>
<dbReference type="AlphaFoldDB" id="A0A8X6MPT7"/>
<keyword evidence="2" id="KW-1185">Reference proteome</keyword>
<sequence>MKFLTKRLIESHILSQEEFSTNLAEIKMVLNSRPLIAASDEQKDFSVITPGHFLIGSELKSVPEPYYISEKIGGNSCTDLPVVLEIMVKGLFDSVASGASAQ</sequence>
<dbReference type="EMBL" id="BMAW01095747">
    <property type="protein sequence ID" value="GFS71607.1"/>
    <property type="molecule type" value="Genomic_DNA"/>
</dbReference>
<accession>A0A8X6MPT7</accession>
<gene>
    <name evidence="1" type="primary">X975_00963</name>
    <name evidence="1" type="ORF">NPIL_620371</name>
</gene>
<proteinExistence type="predicted"/>
<dbReference type="Proteomes" id="UP000887013">
    <property type="component" value="Unassembled WGS sequence"/>
</dbReference>